<organism evidence="2 3">
    <name type="scientific">Caenorhabditis angaria</name>
    <dbReference type="NCBI Taxonomy" id="860376"/>
    <lineage>
        <taxon>Eukaryota</taxon>
        <taxon>Metazoa</taxon>
        <taxon>Ecdysozoa</taxon>
        <taxon>Nematoda</taxon>
        <taxon>Chromadorea</taxon>
        <taxon>Rhabditida</taxon>
        <taxon>Rhabditina</taxon>
        <taxon>Rhabditomorpha</taxon>
        <taxon>Rhabditoidea</taxon>
        <taxon>Rhabditidae</taxon>
        <taxon>Peloderinae</taxon>
        <taxon>Caenorhabditis</taxon>
    </lineage>
</organism>
<dbReference type="EMBL" id="CANHGI010000001">
    <property type="protein sequence ID" value="CAI5439685.1"/>
    <property type="molecule type" value="Genomic_DNA"/>
</dbReference>
<proteinExistence type="predicted"/>
<sequence length="114" mass="13802">MDDTMCRFKMAENGMFFERFDRGIRCEVVRSPFVNFKLEGVMIDNIHHLPVRMKLSREDLDLMNIERFVFEPNLFQEFLMTSNQRIKSEFEFQPSTSDNRPYLPSMKKKKRHQT</sequence>
<dbReference type="AlphaFoldDB" id="A0A9P1MU19"/>
<keyword evidence="3" id="KW-1185">Reference proteome</keyword>
<evidence type="ECO:0000256" key="1">
    <source>
        <dbReference type="SAM" id="MobiDB-lite"/>
    </source>
</evidence>
<name>A0A9P1MU19_9PELO</name>
<evidence type="ECO:0000313" key="3">
    <source>
        <dbReference type="Proteomes" id="UP001152747"/>
    </source>
</evidence>
<feature type="region of interest" description="Disordered" evidence="1">
    <location>
        <begin position="90"/>
        <end position="114"/>
    </location>
</feature>
<reference evidence="2" key="1">
    <citation type="submission" date="2022-11" db="EMBL/GenBank/DDBJ databases">
        <authorList>
            <person name="Kikuchi T."/>
        </authorList>
    </citation>
    <scope>NUCLEOTIDE SEQUENCE</scope>
    <source>
        <strain evidence="2">PS1010</strain>
    </source>
</reference>
<evidence type="ECO:0000313" key="2">
    <source>
        <dbReference type="EMBL" id="CAI5439685.1"/>
    </source>
</evidence>
<dbReference type="Proteomes" id="UP001152747">
    <property type="component" value="Unassembled WGS sequence"/>
</dbReference>
<accession>A0A9P1MU19</accession>
<gene>
    <name evidence="2" type="ORF">CAMP_LOCUS2322</name>
</gene>
<protein>
    <submittedName>
        <fullName evidence="2">Uncharacterized protein</fullName>
    </submittedName>
</protein>
<comment type="caution">
    <text evidence="2">The sequence shown here is derived from an EMBL/GenBank/DDBJ whole genome shotgun (WGS) entry which is preliminary data.</text>
</comment>